<dbReference type="Gene3D" id="3.40.50.2300">
    <property type="match status" value="2"/>
</dbReference>
<dbReference type="InterPro" id="IPR028081">
    <property type="entry name" value="Leu-bd"/>
</dbReference>
<dbReference type="Pfam" id="PF13458">
    <property type="entry name" value="Peripla_BP_6"/>
    <property type="match status" value="1"/>
</dbReference>
<evidence type="ECO:0000259" key="3">
    <source>
        <dbReference type="Pfam" id="PF13458"/>
    </source>
</evidence>
<dbReference type="PANTHER" id="PTHR30483">
    <property type="entry name" value="LEUCINE-SPECIFIC-BINDING PROTEIN"/>
    <property type="match status" value="1"/>
</dbReference>
<feature type="domain" description="Leucine-binding protein" evidence="3">
    <location>
        <begin position="8"/>
        <end position="352"/>
    </location>
</feature>
<proteinExistence type="inferred from homology"/>
<evidence type="ECO:0000313" key="5">
    <source>
        <dbReference type="Proteomes" id="UP001596065"/>
    </source>
</evidence>
<keyword evidence="2" id="KW-0732">Signal</keyword>
<dbReference type="Proteomes" id="UP001596065">
    <property type="component" value="Unassembled WGS sequence"/>
</dbReference>
<evidence type="ECO:0000256" key="2">
    <source>
        <dbReference type="ARBA" id="ARBA00022729"/>
    </source>
</evidence>
<dbReference type="SUPFAM" id="SSF53822">
    <property type="entry name" value="Periplasmic binding protein-like I"/>
    <property type="match status" value="1"/>
</dbReference>
<organism evidence="4 5">
    <name type="scientific">Streptomyces nogalater</name>
    <dbReference type="NCBI Taxonomy" id="38314"/>
    <lineage>
        <taxon>Bacteria</taxon>
        <taxon>Bacillati</taxon>
        <taxon>Actinomycetota</taxon>
        <taxon>Actinomycetes</taxon>
        <taxon>Kitasatosporales</taxon>
        <taxon>Streptomycetaceae</taxon>
        <taxon>Streptomyces</taxon>
    </lineage>
</organism>
<sequence>MAPSPLCIGVVAPLTGRLAPLGAPLSYVLRALAPHLAHVRNGGRRHEVTVAVRDSRSEPGAARQAVRDLADEDGAHIVLTMAGTRVLPAVADACEEAGVPCVSTTFPWQAYVHARGAGPAHRFRWTYHFAWGLDDIARVFAGMWEQITPRADVGCLWNDDLQGRLLRHERYGFEAALSGRGHTLTDLGAYHEPATDLRAQAARLREHGADLVTSASTAADLALFHRQAREAGLRPRLITCSRWLTYPHTQSSPAPDVHAELGDARVATLVYWSPVHPYRSSLDGSTCAELAHAYEEDTGDSWLQPLGLAHALLETAHHALATAADPADRASVADAVARARLDTIAGPLDWTAGPTPNIALLPLVGGQWHPEPAGPRLAVVNNTDRPEVPLTGDLIPAR</sequence>
<dbReference type="RefSeq" id="WP_344351851.1">
    <property type="nucleotide sequence ID" value="NZ_BAAASM010000054.1"/>
</dbReference>
<reference evidence="5" key="1">
    <citation type="journal article" date="2019" name="Int. J. Syst. Evol. Microbiol.">
        <title>The Global Catalogue of Microorganisms (GCM) 10K type strain sequencing project: providing services to taxonomists for standard genome sequencing and annotation.</title>
        <authorList>
            <consortium name="The Broad Institute Genomics Platform"/>
            <consortium name="The Broad Institute Genome Sequencing Center for Infectious Disease"/>
            <person name="Wu L."/>
            <person name="Ma J."/>
        </authorList>
    </citation>
    <scope>NUCLEOTIDE SEQUENCE [LARGE SCALE GENOMIC DNA]</scope>
    <source>
        <strain evidence="5">KCTC 5701</strain>
    </source>
</reference>
<name>A0ABW0WAX4_STRNO</name>
<evidence type="ECO:0000256" key="1">
    <source>
        <dbReference type="ARBA" id="ARBA00010062"/>
    </source>
</evidence>
<dbReference type="InterPro" id="IPR051010">
    <property type="entry name" value="BCAA_transport"/>
</dbReference>
<dbReference type="InterPro" id="IPR028082">
    <property type="entry name" value="Peripla_BP_I"/>
</dbReference>
<dbReference type="EMBL" id="JBHSOE010000002">
    <property type="protein sequence ID" value="MFC5654174.1"/>
    <property type="molecule type" value="Genomic_DNA"/>
</dbReference>
<comment type="caution">
    <text evidence="4">The sequence shown here is derived from an EMBL/GenBank/DDBJ whole genome shotgun (WGS) entry which is preliminary data.</text>
</comment>
<evidence type="ECO:0000313" key="4">
    <source>
        <dbReference type="EMBL" id="MFC5654174.1"/>
    </source>
</evidence>
<dbReference type="PANTHER" id="PTHR30483:SF6">
    <property type="entry name" value="PERIPLASMIC BINDING PROTEIN OF ABC TRANSPORTER FOR NATURAL AMINO ACIDS"/>
    <property type="match status" value="1"/>
</dbReference>
<accession>A0ABW0WAX4</accession>
<keyword evidence="5" id="KW-1185">Reference proteome</keyword>
<dbReference type="CDD" id="cd06337">
    <property type="entry name" value="PBP1_ABC_ligand_binding-like"/>
    <property type="match status" value="1"/>
</dbReference>
<comment type="similarity">
    <text evidence="1">Belongs to the leucine-binding protein family.</text>
</comment>
<protein>
    <submittedName>
        <fullName evidence="4">ABC transporter substrate-binding protein</fullName>
    </submittedName>
</protein>
<gene>
    <name evidence="4" type="ORF">ACFP3J_01530</name>
</gene>